<evidence type="ECO:0000313" key="3">
    <source>
        <dbReference type="EMBL" id="AIL45215.1"/>
    </source>
</evidence>
<evidence type="ECO:0000313" key="4">
    <source>
        <dbReference type="Proteomes" id="UP000028933"/>
    </source>
</evidence>
<organism evidence="3 4">
    <name type="scientific">Elizabethkingia anophelis NUHP1</name>
    <dbReference type="NCBI Taxonomy" id="1338011"/>
    <lineage>
        <taxon>Bacteria</taxon>
        <taxon>Pseudomonadati</taxon>
        <taxon>Bacteroidota</taxon>
        <taxon>Flavobacteriia</taxon>
        <taxon>Flavobacteriales</taxon>
        <taxon>Weeksellaceae</taxon>
        <taxon>Elizabethkingia</taxon>
    </lineage>
</organism>
<evidence type="ECO:0000259" key="2">
    <source>
        <dbReference type="Pfam" id="PF18935"/>
    </source>
</evidence>
<protein>
    <recommendedName>
        <fullName evidence="2">DUF5683 domain-containing protein</fullName>
    </recommendedName>
</protein>
<name>A0A077EI33_9FLAO</name>
<dbReference type="RefSeq" id="WP_024565004.1">
    <property type="nucleotide sequence ID" value="NZ_CP007547.1"/>
</dbReference>
<feature type="transmembrane region" description="Helical" evidence="1">
    <location>
        <begin position="150"/>
        <end position="168"/>
    </location>
</feature>
<dbReference type="Pfam" id="PF18935">
    <property type="entry name" value="DUF5683"/>
    <property type="match status" value="1"/>
</dbReference>
<dbReference type="AlphaFoldDB" id="A0A077EI33"/>
<evidence type="ECO:0000256" key="1">
    <source>
        <dbReference type="SAM" id="Phobius"/>
    </source>
</evidence>
<sequence>MKKLIVFFSTLIVVFCFSQEKVNDTIKSPSVTDTLSAKKTPDDVLKDINMVNAAPKKIIEVSPTKAGLYAAILPGLGQAYNKKYWKIPIVLGAIGTGVGIAMWNDKQYRRYREAFIAELNGQKHEFSGIAGVTKDVLGRTQDRSKRQRDYAIAITAGVYLLSIIDAVVDAHLAPIKNDPDLAFAPVVIMDPTGFEPSKPGIGIRYRF</sequence>
<dbReference type="HOGENOM" id="CLU_060256_1_0_10"/>
<dbReference type="eggNOG" id="ENOG502ZCD0">
    <property type="taxonomic scope" value="Bacteria"/>
</dbReference>
<reference evidence="3" key="1">
    <citation type="journal article" date="2013" name="Lancet">
        <title>First case of E anophelis outbreak in an intensive-care unit.</title>
        <authorList>
            <person name="Teo J."/>
            <person name="Tan S.Y."/>
            <person name="Tay M."/>
            <person name="Ding Y."/>
            <person name="Kjelleberg S."/>
            <person name="Givskov M."/>
            <person name="Lin R.T."/>
            <person name="Yang L."/>
        </authorList>
    </citation>
    <scope>NUCLEOTIDE SEQUENCE [LARGE SCALE GENOMIC DNA]</scope>
    <source>
        <strain evidence="3">NUHP1</strain>
    </source>
</reference>
<dbReference type="EMBL" id="CP007547">
    <property type="protein sequence ID" value="AIL45215.1"/>
    <property type="molecule type" value="Genomic_DNA"/>
</dbReference>
<dbReference type="Proteomes" id="UP000028933">
    <property type="component" value="Chromosome"/>
</dbReference>
<keyword evidence="1" id="KW-0472">Membrane</keyword>
<keyword evidence="1" id="KW-1133">Transmembrane helix</keyword>
<gene>
    <name evidence="3" type="ORF">BD94_1440</name>
</gene>
<reference evidence="3" key="2">
    <citation type="journal article" date="2015" name="Genome Biol. Evol.">
        <title>Complete Genome Sequence and Transcriptomic Analysis of the Novel Pathogen Elizabethkingia anophelis in Response to Oxidative Stress.</title>
        <authorList>
            <person name="Li Y."/>
            <person name="Liu Y."/>
            <person name="Chew S.C."/>
            <person name="Tay M."/>
            <person name="Salido M.M."/>
            <person name="Teo J."/>
            <person name="Lauro F.M."/>
            <person name="Givskov M."/>
            <person name="Yang L."/>
        </authorList>
    </citation>
    <scope>NUCLEOTIDE SEQUENCE</scope>
    <source>
        <strain evidence="3">NUHP1</strain>
    </source>
</reference>
<dbReference type="KEGG" id="eao:BD94_1440"/>
<feature type="domain" description="DUF5683" evidence="2">
    <location>
        <begin position="61"/>
        <end position="207"/>
    </location>
</feature>
<dbReference type="InterPro" id="IPR043738">
    <property type="entry name" value="DUF5683"/>
</dbReference>
<accession>A0A077EI33</accession>
<feature type="transmembrane region" description="Helical" evidence="1">
    <location>
        <begin position="84"/>
        <end position="103"/>
    </location>
</feature>
<proteinExistence type="predicted"/>
<keyword evidence="1" id="KW-0812">Transmembrane</keyword>
<dbReference type="STRING" id="1338011.BD94_1440"/>